<sequence length="137" mass="15769">MQLFVDNYLINFDKVSVLIDRIQFFIAQKGISMRQFEMSIGASNGVISNAIKNSKDIRASWLSIIIETYPEIDANWLLTGKGEMISKENSYTTQIMNEPLLEYGNTKAKSFIDAFAEDLKRELYSINKRLSDLENRE</sequence>
<proteinExistence type="predicted"/>
<protein>
    <recommendedName>
        <fullName evidence="3">Transcriptional regulator</fullName>
    </recommendedName>
</protein>
<dbReference type="Proteomes" id="UP000636010">
    <property type="component" value="Unassembled WGS sequence"/>
</dbReference>
<evidence type="ECO:0000313" key="2">
    <source>
        <dbReference type="Proteomes" id="UP000636010"/>
    </source>
</evidence>
<evidence type="ECO:0008006" key="3">
    <source>
        <dbReference type="Google" id="ProtNLM"/>
    </source>
</evidence>
<name>A0ABQ1MPS3_9BACT</name>
<dbReference type="EMBL" id="BMEC01000011">
    <property type="protein sequence ID" value="GGC44598.1"/>
    <property type="molecule type" value="Genomic_DNA"/>
</dbReference>
<comment type="caution">
    <text evidence="1">The sequence shown here is derived from an EMBL/GenBank/DDBJ whole genome shotgun (WGS) entry which is preliminary data.</text>
</comment>
<reference evidence="2" key="1">
    <citation type="journal article" date="2019" name="Int. J. Syst. Evol. Microbiol.">
        <title>The Global Catalogue of Microorganisms (GCM) 10K type strain sequencing project: providing services to taxonomists for standard genome sequencing and annotation.</title>
        <authorList>
            <consortium name="The Broad Institute Genomics Platform"/>
            <consortium name="The Broad Institute Genome Sequencing Center for Infectious Disease"/>
            <person name="Wu L."/>
            <person name="Ma J."/>
        </authorList>
    </citation>
    <scope>NUCLEOTIDE SEQUENCE [LARGE SCALE GENOMIC DNA]</scope>
    <source>
        <strain evidence="2">CGMCC 1.10832</strain>
    </source>
</reference>
<gene>
    <name evidence="1" type="ORF">GCM10011506_32720</name>
</gene>
<organism evidence="1 2">
    <name type="scientific">Marivirga lumbricoides</name>
    <dbReference type="NCBI Taxonomy" id="1046115"/>
    <lineage>
        <taxon>Bacteria</taxon>
        <taxon>Pseudomonadati</taxon>
        <taxon>Bacteroidota</taxon>
        <taxon>Cytophagia</taxon>
        <taxon>Cytophagales</taxon>
        <taxon>Marivirgaceae</taxon>
        <taxon>Marivirga</taxon>
    </lineage>
</organism>
<evidence type="ECO:0000313" key="1">
    <source>
        <dbReference type="EMBL" id="GGC44598.1"/>
    </source>
</evidence>
<keyword evidence="2" id="KW-1185">Reference proteome</keyword>
<accession>A0ABQ1MPS3</accession>